<reference evidence="11" key="1">
    <citation type="journal article" date="2019" name="Int. J. Syst. Evol. Microbiol.">
        <title>The Global Catalogue of Microorganisms (GCM) 10K type strain sequencing project: providing services to taxonomists for standard genome sequencing and annotation.</title>
        <authorList>
            <consortium name="The Broad Institute Genomics Platform"/>
            <consortium name="The Broad Institute Genome Sequencing Center for Infectious Disease"/>
            <person name="Wu L."/>
            <person name="Ma J."/>
        </authorList>
    </citation>
    <scope>NUCLEOTIDE SEQUENCE [LARGE SCALE GENOMIC DNA]</scope>
    <source>
        <strain evidence="11">KCTC 42424</strain>
    </source>
</reference>
<dbReference type="PANTHER" id="PTHR30619:SF1">
    <property type="entry name" value="RECOMBINATION PROTEIN 2"/>
    <property type="match status" value="1"/>
</dbReference>
<sequence>MTIPLLPLCWLLTLAIVLGTLFSPLSLALSGLLLFAVLAGFGWYRHRHGAPGRRRHRLIGLLLLAGLLVVAGGRGYFWLQQGLSSRLPLAQDRSRVELTLILEKVERFPNVVRLYGRVTELDEAASLPLKRVRLNWYLRRQQVPAEGELQWAAGDRLRADVVLRAGRRFANPLWFDYEAFQLLQGIDAIGYIRQVHHWQAADQWQLATLLQRSRQQWLAALQRQLPEEVFSWVAGLVFAEGRYFSPQQWQLARNTGTLHLLVVSGLHLAIVALMGVLLVGLLRRLVQLFWRRNLPAGRGMALAGVLGSCGVYLLLSGGGVAVQRAFLMLSVAWLLWLCLRRFDPLLVFSLVLLAVVAGRPLIYTQMGFQLSFTAVALLLLVFNGRKTAWPMAALLPQLLLFIALIPWLVSWQAPVNGGHLIANLVAIPLMTLVLLPLIFLTALVPQTPLIELTAKMGGWYWQWLEWAQSLQAPAVQPAASWLLVLLVCLIAWLWRQGIRFPLNLLCLLAPLVTLLQPLAGPQLMMVDVGQGLALIASDRNRALVYDTGAAYSASFDAGSAFVVPLLRRARSRADYLIVSHSDNDHAGGAAALLAFTPDGQRYAGQPQSFIGEAQSCHNDSWWRVISPQLRFRFLPVSVRGDGDNNQSCIVLLDWWGTRLLIPGDIEAGVEQQLVSRYGHELKADILIAPHHGSLSSSSVALLEAVAPQEVWVSSGYNNRFGHPAGPVMARYQQQRLVIRNTAQHGALTLNVAGQVTFTRQGWQRPWLYP</sequence>
<feature type="transmembrane region" description="Helical" evidence="6">
    <location>
        <begin position="500"/>
        <end position="519"/>
    </location>
</feature>
<dbReference type="InterPro" id="IPR025405">
    <property type="entry name" value="DUF4131"/>
</dbReference>
<keyword evidence="11" id="KW-1185">Reference proteome</keyword>
<dbReference type="InterPro" id="IPR001279">
    <property type="entry name" value="Metallo-B-lactamas"/>
</dbReference>
<keyword evidence="4 6" id="KW-1133">Transmembrane helix</keyword>
<dbReference type="NCBIfam" id="TIGR00361">
    <property type="entry name" value="ComEC_Rec2"/>
    <property type="match status" value="1"/>
</dbReference>
<feature type="transmembrane region" description="Helical" evidence="6">
    <location>
        <begin position="258"/>
        <end position="282"/>
    </location>
</feature>
<feature type="transmembrane region" description="Helical" evidence="6">
    <location>
        <begin position="388"/>
        <end position="409"/>
    </location>
</feature>
<dbReference type="SUPFAM" id="SSF56281">
    <property type="entry name" value="Metallo-hydrolase/oxidoreductase"/>
    <property type="match status" value="1"/>
</dbReference>
<comment type="caution">
    <text evidence="10">The sequence shown here is derived from an EMBL/GenBank/DDBJ whole genome shotgun (WGS) entry which is preliminary data.</text>
</comment>
<accession>A0ABV7VSI9</accession>
<feature type="transmembrane region" description="Helical" evidence="6">
    <location>
        <begin position="294"/>
        <end position="315"/>
    </location>
</feature>
<feature type="domain" description="DUF4131" evidence="9">
    <location>
        <begin position="24"/>
        <end position="195"/>
    </location>
</feature>
<evidence type="ECO:0000256" key="6">
    <source>
        <dbReference type="SAM" id="Phobius"/>
    </source>
</evidence>
<evidence type="ECO:0000256" key="5">
    <source>
        <dbReference type="ARBA" id="ARBA00023136"/>
    </source>
</evidence>
<evidence type="ECO:0000256" key="1">
    <source>
        <dbReference type="ARBA" id="ARBA00004651"/>
    </source>
</evidence>
<evidence type="ECO:0000259" key="7">
    <source>
        <dbReference type="Pfam" id="PF00753"/>
    </source>
</evidence>
<evidence type="ECO:0000259" key="9">
    <source>
        <dbReference type="Pfam" id="PF13567"/>
    </source>
</evidence>
<dbReference type="Proteomes" id="UP001595722">
    <property type="component" value="Unassembled WGS sequence"/>
</dbReference>
<dbReference type="CDD" id="cd07731">
    <property type="entry name" value="ComA-like_MBL-fold"/>
    <property type="match status" value="1"/>
</dbReference>
<feature type="transmembrane region" description="Helical" evidence="6">
    <location>
        <begin position="421"/>
        <end position="444"/>
    </location>
</feature>
<feature type="transmembrane region" description="Helical" evidence="6">
    <location>
        <begin position="474"/>
        <end position="493"/>
    </location>
</feature>
<dbReference type="InterPro" id="IPR004477">
    <property type="entry name" value="ComEC_N"/>
</dbReference>
<keyword evidence="5 6" id="KW-0472">Membrane</keyword>
<evidence type="ECO:0000313" key="10">
    <source>
        <dbReference type="EMBL" id="MFC3680132.1"/>
    </source>
</evidence>
<dbReference type="NCBIfam" id="TIGR00360">
    <property type="entry name" value="ComEC_N-term"/>
    <property type="match status" value="1"/>
</dbReference>
<feature type="transmembrane region" description="Helical" evidence="6">
    <location>
        <begin position="321"/>
        <end position="339"/>
    </location>
</feature>
<evidence type="ECO:0000259" key="8">
    <source>
        <dbReference type="Pfam" id="PF03772"/>
    </source>
</evidence>
<feature type="domain" description="Metallo-beta-lactamase" evidence="7">
    <location>
        <begin position="528"/>
        <end position="599"/>
    </location>
</feature>
<proteinExistence type="predicted"/>
<evidence type="ECO:0000313" key="11">
    <source>
        <dbReference type="Proteomes" id="UP001595722"/>
    </source>
</evidence>
<dbReference type="InterPro" id="IPR052159">
    <property type="entry name" value="Competence_DNA_uptake"/>
</dbReference>
<feature type="transmembrane region" description="Helical" evidence="6">
    <location>
        <begin position="346"/>
        <end position="368"/>
    </location>
</feature>
<evidence type="ECO:0000256" key="4">
    <source>
        <dbReference type="ARBA" id="ARBA00022989"/>
    </source>
</evidence>
<evidence type="ECO:0000256" key="3">
    <source>
        <dbReference type="ARBA" id="ARBA00022692"/>
    </source>
</evidence>
<evidence type="ECO:0000256" key="2">
    <source>
        <dbReference type="ARBA" id="ARBA00022475"/>
    </source>
</evidence>
<feature type="domain" description="ComEC/Rec2-related protein" evidence="8">
    <location>
        <begin position="236"/>
        <end position="494"/>
    </location>
</feature>
<dbReference type="RefSeq" id="WP_376865986.1">
    <property type="nucleotide sequence ID" value="NZ_JBHRYB010000005.1"/>
</dbReference>
<dbReference type="Gene3D" id="3.60.15.10">
    <property type="entry name" value="Ribonuclease Z/Hydroxyacylglutathione hydrolase-like"/>
    <property type="match status" value="1"/>
</dbReference>
<dbReference type="PANTHER" id="PTHR30619">
    <property type="entry name" value="DNA INTERNALIZATION/COMPETENCE PROTEIN COMEC/REC2"/>
    <property type="match status" value="1"/>
</dbReference>
<comment type="subcellular location">
    <subcellularLocation>
        <location evidence="1">Cell membrane</location>
        <topology evidence="1">Multi-pass membrane protein</topology>
    </subcellularLocation>
</comment>
<name>A0ABV7VSI9_9GAMM</name>
<dbReference type="InterPro" id="IPR035681">
    <property type="entry name" value="ComA-like_MBL"/>
</dbReference>
<dbReference type="InterPro" id="IPR036866">
    <property type="entry name" value="RibonucZ/Hydroxyglut_hydro"/>
</dbReference>
<dbReference type="Pfam" id="PF03772">
    <property type="entry name" value="Competence"/>
    <property type="match status" value="1"/>
</dbReference>
<keyword evidence="3 6" id="KW-0812">Transmembrane</keyword>
<dbReference type="InterPro" id="IPR004797">
    <property type="entry name" value="Competence_ComEC/Rec2"/>
</dbReference>
<dbReference type="Pfam" id="PF00753">
    <property type="entry name" value="Lactamase_B"/>
    <property type="match status" value="1"/>
</dbReference>
<feature type="transmembrane region" description="Helical" evidence="6">
    <location>
        <begin position="58"/>
        <end position="79"/>
    </location>
</feature>
<dbReference type="Pfam" id="PF13567">
    <property type="entry name" value="DUF4131"/>
    <property type="match status" value="1"/>
</dbReference>
<keyword evidence="2" id="KW-1003">Cell membrane</keyword>
<dbReference type="EMBL" id="JBHRYB010000005">
    <property type="protein sequence ID" value="MFC3680132.1"/>
    <property type="molecule type" value="Genomic_DNA"/>
</dbReference>
<gene>
    <name evidence="10" type="ORF">ACFOMG_08425</name>
</gene>
<organism evidence="10 11">
    <name type="scientific">Bacterioplanoides pacificum</name>
    <dbReference type="NCBI Taxonomy" id="1171596"/>
    <lineage>
        <taxon>Bacteria</taxon>
        <taxon>Pseudomonadati</taxon>
        <taxon>Pseudomonadota</taxon>
        <taxon>Gammaproteobacteria</taxon>
        <taxon>Oceanospirillales</taxon>
        <taxon>Oceanospirillaceae</taxon>
        <taxon>Bacterioplanoides</taxon>
    </lineage>
</organism>
<protein>
    <submittedName>
        <fullName evidence="10">DNA internalization-related competence protein ComEC/Rec2</fullName>
    </submittedName>
</protein>